<organism evidence="2 3">
    <name type="scientific">Trebonia kvetii</name>
    <dbReference type="NCBI Taxonomy" id="2480626"/>
    <lineage>
        <taxon>Bacteria</taxon>
        <taxon>Bacillati</taxon>
        <taxon>Actinomycetota</taxon>
        <taxon>Actinomycetes</taxon>
        <taxon>Streptosporangiales</taxon>
        <taxon>Treboniaceae</taxon>
        <taxon>Trebonia</taxon>
    </lineage>
</organism>
<keyword evidence="3" id="KW-1185">Reference proteome</keyword>
<dbReference type="SMART" id="SM00089">
    <property type="entry name" value="PKD"/>
    <property type="match status" value="1"/>
</dbReference>
<dbReference type="PROSITE" id="PS50093">
    <property type="entry name" value="PKD"/>
    <property type="match status" value="1"/>
</dbReference>
<feature type="domain" description="PKD" evidence="1">
    <location>
        <begin position="69"/>
        <end position="151"/>
    </location>
</feature>
<comment type="caution">
    <text evidence="2">The sequence shown here is derived from an EMBL/GenBank/DDBJ whole genome shotgun (WGS) entry which is preliminary data.</text>
</comment>
<dbReference type="Proteomes" id="UP000460272">
    <property type="component" value="Unassembled WGS sequence"/>
</dbReference>
<accession>A0A6P2BRS4</accession>
<dbReference type="InterPro" id="IPR022409">
    <property type="entry name" value="PKD/Chitinase_dom"/>
</dbReference>
<protein>
    <submittedName>
        <fullName evidence="2">PKD domain-containing protein</fullName>
    </submittedName>
</protein>
<dbReference type="InterPro" id="IPR035986">
    <property type="entry name" value="PKD_dom_sf"/>
</dbReference>
<dbReference type="OrthoDB" id="9802683at2"/>
<name>A0A6P2BRS4_9ACTN</name>
<dbReference type="CDD" id="cd00146">
    <property type="entry name" value="PKD"/>
    <property type="match status" value="1"/>
</dbReference>
<dbReference type="Pfam" id="PF18911">
    <property type="entry name" value="PKD_4"/>
    <property type="match status" value="1"/>
</dbReference>
<dbReference type="InterPro" id="IPR013783">
    <property type="entry name" value="Ig-like_fold"/>
</dbReference>
<dbReference type="Gene3D" id="2.60.40.10">
    <property type="entry name" value="Immunoglobulins"/>
    <property type="match status" value="1"/>
</dbReference>
<dbReference type="GO" id="GO:0005975">
    <property type="term" value="P:carbohydrate metabolic process"/>
    <property type="evidence" value="ECO:0007669"/>
    <property type="project" value="UniProtKB-ARBA"/>
</dbReference>
<gene>
    <name evidence="2" type="ORF">EAS64_36480</name>
</gene>
<proteinExistence type="predicted"/>
<evidence type="ECO:0000313" key="2">
    <source>
        <dbReference type="EMBL" id="TVZ00845.1"/>
    </source>
</evidence>
<dbReference type="InterPro" id="IPR000601">
    <property type="entry name" value="PKD_dom"/>
</dbReference>
<dbReference type="SUPFAM" id="SSF49299">
    <property type="entry name" value="PKD domain"/>
    <property type="match status" value="1"/>
</dbReference>
<evidence type="ECO:0000259" key="1">
    <source>
        <dbReference type="PROSITE" id="PS50093"/>
    </source>
</evidence>
<sequence length="151" mass="15447">MNAASTSHPLRLSPSFSPDGKELLWGDDKGVEVASTTNPGNCGTVKPRLLIPGGSQPFFSGGVEKPALPVAAFGVSPAAPKHGAAVTFNGGSSHELGGKIKAWAWKFGDGHTAAGAKVSHRFAKAGTYKVTLTVTDAAGQHATVTRKVKIS</sequence>
<evidence type="ECO:0000313" key="3">
    <source>
        <dbReference type="Proteomes" id="UP000460272"/>
    </source>
</evidence>
<dbReference type="AlphaFoldDB" id="A0A6P2BRS4"/>
<reference evidence="2 3" key="1">
    <citation type="submission" date="2018-11" db="EMBL/GenBank/DDBJ databases">
        <title>Trebonia kvetii gen.nov., sp.nov., a novel acidophilic actinobacterium, and proposal of the new actinobacterial family Treboniaceae fam. nov.</title>
        <authorList>
            <person name="Rapoport D."/>
            <person name="Sagova-Mareckova M."/>
            <person name="Sedlacek I."/>
            <person name="Provaznik J."/>
            <person name="Kralova S."/>
            <person name="Pavlinic D."/>
            <person name="Benes V."/>
            <person name="Kopecky J."/>
        </authorList>
    </citation>
    <scope>NUCLEOTIDE SEQUENCE [LARGE SCALE GENOMIC DNA]</scope>
    <source>
        <strain evidence="2 3">15Tr583</strain>
    </source>
</reference>
<dbReference type="EMBL" id="RPFW01000008">
    <property type="protein sequence ID" value="TVZ00845.1"/>
    <property type="molecule type" value="Genomic_DNA"/>
</dbReference>